<evidence type="ECO:0000313" key="3">
    <source>
        <dbReference type="Proteomes" id="UP000807504"/>
    </source>
</evidence>
<dbReference type="EMBL" id="JABXBU010000030">
    <property type="protein sequence ID" value="KAF8785707.1"/>
    <property type="molecule type" value="Genomic_DNA"/>
</dbReference>
<dbReference type="Gene3D" id="3.60.10.10">
    <property type="entry name" value="Endonuclease/exonuclease/phosphatase"/>
    <property type="match status" value="1"/>
</dbReference>
<evidence type="ECO:0000313" key="2">
    <source>
        <dbReference type="EMBL" id="KAF8785707.1"/>
    </source>
</evidence>
<evidence type="ECO:0000259" key="1">
    <source>
        <dbReference type="Pfam" id="PF14529"/>
    </source>
</evidence>
<dbReference type="Pfam" id="PF14529">
    <property type="entry name" value="Exo_endo_phos_2"/>
    <property type="match status" value="1"/>
</dbReference>
<proteinExistence type="predicted"/>
<protein>
    <submittedName>
        <fullName evidence="2">RNA-directed DNA polymerase mobile like protein</fullName>
    </submittedName>
</protein>
<reference evidence="2" key="2">
    <citation type="submission" date="2020-06" db="EMBL/GenBank/DDBJ databases">
        <authorList>
            <person name="Sheffer M."/>
        </authorList>
    </citation>
    <scope>NUCLEOTIDE SEQUENCE</scope>
</reference>
<feature type="domain" description="Endonuclease/exonuclease/phosphatase" evidence="1">
    <location>
        <begin position="126"/>
        <end position="238"/>
    </location>
</feature>
<dbReference type="AlphaFoldDB" id="A0A8T0F3G1"/>
<reference evidence="2" key="1">
    <citation type="journal article" date="2020" name="bioRxiv">
        <title>Chromosome-level reference genome of the European wasp spider Argiope bruennichi: a resource for studies on range expansion and evolutionary adaptation.</title>
        <authorList>
            <person name="Sheffer M.M."/>
            <person name="Hoppe A."/>
            <person name="Krehenwinkel H."/>
            <person name="Uhl G."/>
            <person name="Kuss A.W."/>
            <person name="Jensen L."/>
            <person name="Jensen C."/>
            <person name="Gillespie R.G."/>
            <person name="Hoff K.J."/>
            <person name="Prost S."/>
        </authorList>
    </citation>
    <scope>NUCLEOTIDE SEQUENCE</scope>
</reference>
<dbReference type="PANTHER" id="PTHR33273:SF4">
    <property type="entry name" value="ENDONUCLEASE_EXONUCLEASE_PHOSPHATASE DOMAIN-CONTAINING PROTEIN"/>
    <property type="match status" value="1"/>
</dbReference>
<accession>A0A8T0F3G1</accession>
<keyword evidence="2" id="KW-0695">RNA-directed DNA polymerase</keyword>
<comment type="caution">
    <text evidence="2">The sequence shown here is derived from an EMBL/GenBank/DDBJ whole genome shotgun (WGS) entry which is preliminary data.</text>
</comment>
<keyword evidence="3" id="KW-1185">Reference proteome</keyword>
<dbReference type="InterPro" id="IPR005135">
    <property type="entry name" value="Endo/exonuclease/phosphatase"/>
</dbReference>
<dbReference type="PANTHER" id="PTHR33273">
    <property type="entry name" value="DOMAIN-CONTAINING PROTEIN, PUTATIVE-RELATED"/>
    <property type="match status" value="1"/>
</dbReference>
<keyword evidence="2" id="KW-0548">Nucleotidyltransferase</keyword>
<keyword evidence="2" id="KW-0808">Transferase</keyword>
<gene>
    <name evidence="2" type="ORF">HNY73_011220</name>
</gene>
<dbReference type="InterPro" id="IPR036691">
    <property type="entry name" value="Endo/exonu/phosph_ase_sf"/>
</dbReference>
<sequence>MAIPKQVAIFERYQNSTVREDNAEQSADLPGIHGEKQQQSKKWRSFLCIGSSPDCLDEPETEAETFLKYNDTILLHDYHVPYKANFGERPSGGVVLLISNSLLSCPLILNTSLQDVATRIHTHSPITVFCLYLPPNTYIDQSNLNLMSQLPEPFIILGDFNGHNHLWGNNSTNCRGRQLEQVLDDHNFCLFNDDEQTYFRSPTKCFHVLGIAICSPPLYPFFILQMDKDLHNSDHFPLVL</sequence>
<name>A0A8T0F3G1_ARGBR</name>
<dbReference type="SUPFAM" id="SSF56219">
    <property type="entry name" value="DNase I-like"/>
    <property type="match status" value="1"/>
</dbReference>
<organism evidence="2 3">
    <name type="scientific">Argiope bruennichi</name>
    <name type="common">Wasp spider</name>
    <name type="synonym">Aranea bruennichi</name>
    <dbReference type="NCBI Taxonomy" id="94029"/>
    <lineage>
        <taxon>Eukaryota</taxon>
        <taxon>Metazoa</taxon>
        <taxon>Ecdysozoa</taxon>
        <taxon>Arthropoda</taxon>
        <taxon>Chelicerata</taxon>
        <taxon>Arachnida</taxon>
        <taxon>Araneae</taxon>
        <taxon>Araneomorphae</taxon>
        <taxon>Entelegynae</taxon>
        <taxon>Araneoidea</taxon>
        <taxon>Araneidae</taxon>
        <taxon>Argiope</taxon>
    </lineage>
</organism>
<dbReference type="GO" id="GO:0003964">
    <property type="term" value="F:RNA-directed DNA polymerase activity"/>
    <property type="evidence" value="ECO:0007669"/>
    <property type="project" value="UniProtKB-KW"/>
</dbReference>
<dbReference type="Proteomes" id="UP000807504">
    <property type="component" value="Unassembled WGS sequence"/>
</dbReference>